<evidence type="ECO:0000256" key="1">
    <source>
        <dbReference type="ARBA" id="ARBA00022491"/>
    </source>
</evidence>
<dbReference type="InterPro" id="IPR029016">
    <property type="entry name" value="GAF-like_dom_sf"/>
</dbReference>
<dbReference type="Pfam" id="PF01628">
    <property type="entry name" value="HrcA"/>
    <property type="match status" value="1"/>
</dbReference>
<comment type="caution">
    <text evidence="7">The sequence shown here is derived from an EMBL/GenBank/DDBJ whole genome shotgun (WGS) entry which is preliminary data.</text>
</comment>
<keyword evidence="4 5" id="KW-0804">Transcription</keyword>
<organism evidence="7 8">
    <name type="scientific">Candidatus Kerfeldbacteria bacterium CG15_BIG_FIL_POST_REV_8_21_14_020_45_12</name>
    <dbReference type="NCBI Taxonomy" id="2014247"/>
    <lineage>
        <taxon>Bacteria</taxon>
        <taxon>Candidatus Kerfeldiibacteriota</taxon>
    </lineage>
</organism>
<evidence type="ECO:0000256" key="2">
    <source>
        <dbReference type="ARBA" id="ARBA00023015"/>
    </source>
</evidence>
<keyword evidence="3 5" id="KW-0346">Stress response</keyword>
<evidence type="ECO:0000313" key="8">
    <source>
        <dbReference type="Proteomes" id="UP000230292"/>
    </source>
</evidence>
<dbReference type="InterPro" id="IPR036388">
    <property type="entry name" value="WH-like_DNA-bd_sf"/>
</dbReference>
<dbReference type="HAMAP" id="MF_00081">
    <property type="entry name" value="HrcA"/>
    <property type="match status" value="1"/>
</dbReference>
<dbReference type="Gene3D" id="1.10.10.10">
    <property type="entry name" value="Winged helix-like DNA-binding domain superfamily/Winged helix DNA-binding domain"/>
    <property type="match status" value="1"/>
</dbReference>
<dbReference type="InterPro" id="IPR036390">
    <property type="entry name" value="WH_DNA-bd_sf"/>
</dbReference>
<proteinExistence type="inferred from homology"/>
<evidence type="ECO:0000313" key="7">
    <source>
        <dbReference type="EMBL" id="PIW36909.1"/>
    </source>
</evidence>
<name>A0A2M7H3W6_9BACT</name>
<dbReference type="InterPro" id="IPR002571">
    <property type="entry name" value="HrcA"/>
</dbReference>
<evidence type="ECO:0000256" key="4">
    <source>
        <dbReference type="ARBA" id="ARBA00023163"/>
    </source>
</evidence>
<dbReference type="InterPro" id="IPR021153">
    <property type="entry name" value="HrcA_C"/>
</dbReference>
<protein>
    <recommendedName>
        <fullName evidence="5">Heat-inducible transcription repressor HrcA</fullName>
    </recommendedName>
</protein>
<dbReference type="GO" id="GO:0003677">
    <property type="term" value="F:DNA binding"/>
    <property type="evidence" value="ECO:0007669"/>
    <property type="project" value="InterPro"/>
</dbReference>
<evidence type="ECO:0000256" key="3">
    <source>
        <dbReference type="ARBA" id="ARBA00023016"/>
    </source>
</evidence>
<reference evidence="7 8" key="1">
    <citation type="submission" date="2017-09" db="EMBL/GenBank/DDBJ databases">
        <title>Depth-based differentiation of microbial function through sediment-hosted aquifers and enrichment of novel symbionts in the deep terrestrial subsurface.</title>
        <authorList>
            <person name="Probst A.J."/>
            <person name="Ladd B."/>
            <person name="Jarett J.K."/>
            <person name="Geller-Mcgrath D.E."/>
            <person name="Sieber C.M."/>
            <person name="Emerson J.B."/>
            <person name="Anantharaman K."/>
            <person name="Thomas B.C."/>
            <person name="Malmstrom R."/>
            <person name="Stieglmeier M."/>
            <person name="Klingl A."/>
            <person name="Woyke T."/>
            <person name="Ryan C.M."/>
            <person name="Banfield J.F."/>
        </authorList>
    </citation>
    <scope>NUCLEOTIDE SEQUENCE [LARGE SCALE GENOMIC DNA]</scope>
    <source>
        <strain evidence="7">CG15_BIG_FIL_POST_REV_8_21_14_020_45_12</strain>
    </source>
</reference>
<sequence>MGKKERQENLLRVIVQEYIATAKPVSSKQLVESGEFDCSPATLRNDMAELEGEGFIAQPHTSAGRVPTEKGYQYYIKHFIVPQQLKGARKEAIDQAVQRQPDERQLLKVLAKTLADLTDETVVISMSGQNYYYTGIAHMFRKPEFAAQADLLQEIGEMFDQIDEVMKQVNHSVSRTMQVLVGRENPFSHNCSMIVSEHRLADEQAGVLGIVGPMRMDYDANIAMLSYVESLMDDLYDEYRR</sequence>
<dbReference type="EMBL" id="PFGC01000037">
    <property type="protein sequence ID" value="PIW36909.1"/>
    <property type="molecule type" value="Genomic_DNA"/>
</dbReference>
<dbReference type="Proteomes" id="UP000230292">
    <property type="component" value="Unassembled WGS sequence"/>
</dbReference>
<evidence type="ECO:0000256" key="5">
    <source>
        <dbReference type="HAMAP-Rule" id="MF_00081"/>
    </source>
</evidence>
<gene>
    <name evidence="5" type="primary">hrcA</name>
    <name evidence="7" type="ORF">COW24_03045</name>
</gene>
<dbReference type="SUPFAM" id="SSF46785">
    <property type="entry name" value="Winged helix' DNA-binding domain"/>
    <property type="match status" value="1"/>
</dbReference>
<dbReference type="PANTHER" id="PTHR34824:SF1">
    <property type="entry name" value="HEAT-INDUCIBLE TRANSCRIPTION REPRESSOR HRCA"/>
    <property type="match status" value="1"/>
</dbReference>
<dbReference type="PANTHER" id="PTHR34824">
    <property type="entry name" value="HEAT-INDUCIBLE TRANSCRIPTION REPRESSOR HRCA"/>
    <property type="match status" value="1"/>
</dbReference>
<dbReference type="SUPFAM" id="SSF55781">
    <property type="entry name" value="GAF domain-like"/>
    <property type="match status" value="1"/>
</dbReference>
<comment type="function">
    <text evidence="5">Negative regulator of class I heat shock genes (grpE-dnaK-dnaJ and groELS operons). Prevents heat-shock induction of these operons.</text>
</comment>
<comment type="similarity">
    <text evidence="5">Belongs to the HrcA family.</text>
</comment>
<keyword evidence="1 5" id="KW-0678">Repressor</keyword>
<keyword evidence="2 5" id="KW-0805">Transcription regulation</keyword>
<feature type="domain" description="Heat-inducible transcription repressor HrcA C-terminal" evidence="6">
    <location>
        <begin position="82"/>
        <end position="220"/>
    </location>
</feature>
<dbReference type="AlphaFoldDB" id="A0A2M7H3W6"/>
<accession>A0A2M7H3W6</accession>
<dbReference type="GO" id="GO:0045892">
    <property type="term" value="P:negative regulation of DNA-templated transcription"/>
    <property type="evidence" value="ECO:0007669"/>
    <property type="project" value="UniProtKB-UniRule"/>
</dbReference>
<dbReference type="Gene3D" id="3.30.450.40">
    <property type="match status" value="1"/>
</dbReference>
<evidence type="ECO:0000259" key="6">
    <source>
        <dbReference type="Pfam" id="PF01628"/>
    </source>
</evidence>